<protein>
    <submittedName>
        <fullName evidence="1">Uncharacterized protein</fullName>
    </submittedName>
</protein>
<feature type="non-terminal residue" evidence="1">
    <location>
        <position position="78"/>
    </location>
</feature>
<reference evidence="1 2" key="2">
    <citation type="journal article" date="2017" name="Front. Plant Sci.">
        <title>Gene Classification and Mining of Molecular Markers Useful in Red Clover (Trifolium pratense) Breeding.</title>
        <authorList>
            <person name="Istvanek J."/>
            <person name="Dluhosova J."/>
            <person name="Dluhos P."/>
            <person name="Patkova L."/>
            <person name="Nedelnik J."/>
            <person name="Repkova J."/>
        </authorList>
    </citation>
    <scope>NUCLEOTIDE SEQUENCE [LARGE SCALE GENOMIC DNA]</scope>
    <source>
        <strain evidence="2">cv. Tatra</strain>
        <tissue evidence="1">Young leaves</tissue>
    </source>
</reference>
<comment type="caution">
    <text evidence="1">The sequence shown here is derived from an EMBL/GenBank/DDBJ whole genome shotgun (WGS) entry which is preliminary data.</text>
</comment>
<evidence type="ECO:0000313" key="1">
    <source>
        <dbReference type="EMBL" id="PNX65783.1"/>
    </source>
</evidence>
<gene>
    <name evidence="1" type="ORF">L195_g062770</name>
</gene>
<evidence type="ECO:0000313" key="2">
    <source>
        <dbReference type="Proteomes" id="UP000236291"/>
    </source>
</evidence>
<dbReference type="Proteomes" id="UP000236291">
    <property type="component" value="Unassembled WGS sequence"/>
</dbReference>
<accession>A0A2K3KHN8</accession>
<proteinExistence type="predicted"/>
<dbReference type="AlphaFoldDB" id="A0A2K3KHN8"/>
<sequence>MIPSGLFDRKPDFVFEHVFDFTNLPRSAVFLFDCCGLPRIFSKEVKGMESEDLALPYLVAIFSGCGVLDFARFARADG</sequence>
<name>A0A2K3KHN8_TRIPR</name>
<organism evidence="1 2">
    <name type="scientific">Trifolium pratense</name>
    <name type="common">Red clover</name>
    <dbReference type="NCBI Taxonomy" id="57577"/>
    <lineage>
        <taxon>Eukaryota</taxon>
        <taxon>Viridiplantae</taxon>
        <taxon>Streptophyta</taxon>
        <taxon>Embryophyta</taxon>
        <taxon>Tracheophyta</taxon>
        <taxon>Spermatophyta</taxon>
        <taxon>Magnoliopsida</taxon>
        <taxon>eudicotyledons</taxon>
        <taxon>Gunneridae</taxon>
        <taxon>Pentapetalae</taxon>
        <taxon>rosids</taxon>
        <taxon>fabids</taxon>
        <taxon>Fabales</taxon>
        <taxon>Fabaceae</taxon>
        <taxon>Papilionoideae</taxon>
        <taxon>50 kb inversion clade</taxon>
        <taxon>NPAAA clade</taxon>
        <taxon>Hologalegina</taxon>
        <taxon>IRL clade</taxon>
        <taxon>Trifolieae</taxon>
        <taxon>Trifolium</taxon>
    </lineage>
</organism>
<dbReference type="EMBL" id="ASHM01184785">
    <property type="protein sequence ID" value="PNX65783.1"/>
    <property type="molecule type" value="Genomic_DNA"/>
</dbReference>
<reference evidence="1 2" key="1">
    <citation type="journal article" date="2014" name="Am. J. Bot.">
        <title>Genome assembly and annotation for red clover (Trifolium pratense; Fabaceae).</title>
        <authorList>
            <person name="Istvanek J."/>
            <person name="Jaros M."/>
            <person name="Krenek A."/>
            <person name="Repkova J."/>
        </authorList>
    </citation>
    <scope>NUCLEOTIDE SEQUENCE [LARGE SCALE GENOMIC DNA]</scope>
    <source>
        <strain evidence="2">cv. Tatra</strain>
        <tissue evidence="1">Young leaves</tissue>
    </source>
</reference>